<dbReference type="CDD" id="cd02199">
    <property type="entry name" value="YjgF_YER057c_UK114_like_1"/>
    <property type="match status" value="1"/>
</dbReference>
<evidence type="ECO:0000313" key="2">
    <source>
        <dbReference type="EMBL" id="CAM58129.1"/>
    </source>
</evidence>
<dbReference type="PANTHER" id="PTHR43760">
    <property type="entry name" value="ENDORIBONUCLEASE-RELATED"/>
    <property type="match status" value="1"/>
</dbReference>
<protein>
    <recommendedName>
        <fullName evidence="1">Endoribonuclease L-PSP/chorismate mutase-like domain-containing protein</fullName>
    </recommendedName>
</protein>
<proteinExistence type="predicted"/>
<organism evidence="2">
    <name type="scientific">uncultured marine microorganism</name>
    <dbReference type="NCBI Taxonomy" id="415540"/>
    <lineage>
        <taxon>unclassified sequences</taxon>
        <taxon>environmental samples</taxon>
    </lineage>
</organism>
<sequence>MSHVEEKLSSLGESLPEAKKPVANYLGCKRSGNTLYVSGRVSQIQGEVGTDLNVAEAQMAAKGALLDILAIIKDEIGNLDKIVSVERLIGFVRSAPSFTEQPKVIDGASDLLIALFGDEGRHARTATGVAQLPFGAAVQLEMILRMAEE</sequence>
<accession>A5CFX1</accession>
<dbReference type="SUPFAM" id="SSF55298">
    <property type="entry name" value="YjgF-like"/>
    <property type="match status" value="1"/>
</dbReference>
<dbReference type="Pfam" id="PF14588">
    <property type="entry name" value="YjgF_endoribonc"/>
    <property type="match status" value="1"/>
</dbReference>
<dbReference type="AlphaFoldDB" id="A5CFX1"/>
<evidence type="ECO:0000259" key="1">
    <source>
        <dbReference type="Pfam" id="PF14588"/>
    </source>
</evidence>
<reference evidence="2" key="1">
    <citation type="submission" date="2007-03" db="EMBL/GenBank/DDBJ databases">
        <title>Isolation and characterization of alkane hydroxylases from Pacific deep-sea sediment.</title>
        <authorList>
            <person name="Xu M."/>
        </authorList>
    </citation>
    <scope>NUCLEOTIDE SEQUENCE</scope>
</reference>
<dbReference type="EMBL" id="AM501427">
    <property type="protein sequence ID" value="CAM58129.1"/>
    <property type="molecule type" value="Genomic_DNA"/>
</dbReference>
<dbReference type="PANTHER" id="PTHR43760:SF1">
    <property type="entry name" value="ENDORIBONUCLEASE L-PSP_CHORISMATE MUTASE-LIKE DOMAIN-CONTAINING PROTEIN"/>
    <property type="match status" value="1"/>
</dbReference>
<dbReference type="Gene3D" id="3.30.1330.40">
    <property type="entry name" value="RutC-like"/>
    <property type="match status" value="1"/>
</dbReference>
<name>A5CFX1_9ZZZZ</name>
<feature type="domain" description="Endoribonuclease L-PSP/chorismate mutase-like" evidence="1">
    <location>
        <begin position="7"/>
        <end position="133"/>
    </location>
</feature>
<dbReference type="InterPro" id="IPR013813">
    <property type="entry name" value="Endoribo_LPSP/chorism_mut-like"/>
</dbReference>
<dbReference type="InterPro" id="IPR035959">
    <property type="entry name" value="RutC-like_sf"/>
</dbReference>